<feature type="compositionally biased region" description="Polar residues" evidence="2">
    <location>
        <begin position="334"/>
        <end position="348"/>
    </location>
</feature>
<keyword evidence="4" id="KW-1185">Reference proteome</keyword>
<accession>A0A2B7XHG1</accession>
<evidence type="ECO:0000313" key="4">
    <source>
        <dbReference type="Proteomes" id="UP000223968"/>
    </source>
</evidence>
<dbReference type="AlphaFoldDB" id="A0A2B7XHG1"/>
<feature type="compositionally biased region" description="Pro residues" evidence="2">
    <location>
        <begin position="292"/>
        <end position="302"/>
    </location>
</feature>
<dbReference type="InterPro" id="IPR042448">
    <property type="entry name" value="CCNB1IP1"/>
</dbReference>
<organism evidence="3 4">
    <name type="scientific">Helicocarpus griseus UAMH5409</name>
    <dbReference type="NCBI Taxonomy" id="1447875"/>
    <lineage>
        <taxon>Eukaryota</taxon>
        <taxon>Fungi</taxon>
        <taxon>Dikarya</taxon>
        <taxon>Ascomycota</taxon>
        <taxon>Pezizomycotina</taxon>
        <taxon>Eurotiomycetes</taxon>
        <taxon>Eurotiomycetidae</taxon>
        <taxon>Onygenales</taxon>
        <taxon>Ajellomycetaceae</taxon>
        <taxon>Helicocarpus</taxon>
    </lineage>
</organism>
<feature type="coiled-coil region" evidence="1">
    <location>
        <begin position="147"/>
        <end position="188"/>
    </location>
</feature>
<dbReference type="SUPFAM" id="SSF57850">
    <property type="entry name" value="RING/U-box"/>
    <property type="match status" value="1"/>
</dbReference>
<dbReference type="PANTHER" id="PTHR14305">
    <property type="entry name" value="E3 UBIQUITIN-PROTEIN LIGASE CCNB1IP1"/>
    <property type="match status" value="1"/>
</dbReference>
<dbReference type="EMBL" id="PDNB01000104">
    <property type="protein sequence ID" value="PGH08087.1"/>
    <property type="molecule type" value="Genomic_DNA"/>
</dbReference>
<gene>
    <name evidence="3" type="ORF">AJ79_06087</name>
</gene>
<feature type="region of interest" description="Disordered" evidence="2">
    <location>
        <begin position="364"/>
        <end position="408"/>
    </location>
</feature>
<name>A0A2B7XHG1_9EURO</name>
<sequence length="408" mass="45307">MAQALDFCLRCNSLKCRVTLNERAVVTTCSFVPLICDEDFVPDSTNFQSRHIFCLQCADHLGLSRPTTSERQCPACQASLLNPDDAVSTVLNPTEDYKTSVLSGLDPHTIMECAGRALAFWTYQTAQEVFYQEYLGKTLTDKYGALNQQMDKVIHDANSEISNLQNRIAEMQINQEQLQKKNHELVEIYRDKCKKHAQITNMYNLLKSRAMRSQIQTAASDSVTQVLESLGGGPKSNSSTEDLYRPLTSLAQSPRRSPVGYHTTTAGIEQLHPHQRSGSGGATKNNMDSAAMPPPTNMPPPFRTTAFPPATPQHRTRLPGPPARPTHRPEYQERQPQQGYMPNSQGLSVPQRFGPEAIERRFSQNNSNNYGLSAGIKVGRPSDQPLQNPVPQPGAYGGIHMEDPNARL</sequence>
<comment type="caution">
    <text evidence="3">The sequence shown here is derived from an EMBL/GenBank/DDBJ whole genome shotgun (WGS) entry which is preliminary data.</text>
</comment>
<evidence type="ECO:0000256" key="1">
    <source>
        <dbReference type="SAM" id="Coils"/>
    </source>
</evidence>
<dbReference type="OrthoDB" id="441210at2759"/>
<reference evidence="3 4" key="1">
    <citation type="submission" date="2017-10" db="EMBL/GenBank/DDBJ databases">
        <title>Comparative genomics in systemic dimorphic fungi from Ajellomycetaceae.</title>
        <authorList>
            <person name="Munoz J.F."/>
            <person name="Mcewen J.G."/>
            <person name="Clay O.K."/>
            <person name="Cuomo C.A."/>
        </authorList>
    </citation>
    <scope>NUCLEOTIDE SEQUENCE [LARGE SCALE GENOMIC DNA]</scope>
    <source>
        <strain evidence="3 4">UAMH5409</strain>
    </source>
</reference>
<keyword evidence="1" id="KW-0175">Coiled coil</keyword>
<evidence type="ECO:0008006" key="5">
    <source>
        <dbReference type="Google" id="ProtNLM"/>
    </source>
</evidence>
<dbReference type="PANTHER" id="PTHR14305:SF0">
    <property type="entry name" value="E3 UBIQUITIN-PROTEIN LIGASE CCNB1IP1"/>
    <property type="match status" value="1"/>
</dbReference>
<protein>
    <recommendedName>
        <fullName evidence="5">RING-type domain-containing protein</fullName>
    </recommendedName>
</protein>
<evidence type="ECO:0000313" key="3">
    <source>
        <dbReference type="EMBL" id="PGH08087.1"/>
    </source>
</evidence>
<dbReference type="Proteomes" id="UP000223968">
    <property type="component" value="Unassembled WGS sequence"/>
</dbReference>
<dbReference type="GO" id="GO:0000795">
    <property type="term" value="C:synaptonemal complex"/>
    <property type="evidence" value="ECO:0007669"/>
    <property type="project" value="InterPro"/>
</dbReference>
<dbReference type="GO" id="GO:0061630">
    <property type="term" value="F:ubiquitin protein ligase activity"/>
    <property type="evidence" value="ECO:0007669"/>
    <property type="project" value="InterPro"/>
</dbReference>
<evidence type="ECO:0000256" key="2">
    <source>
        <dbReference type="SAM" id="MobiDB-lite"/>
    </source>
</evidence>
<feature type="region of interest" description="Disordered" evidence="2">
    <location>
        <begin position="266"/>
        <end position="350"/>
    </location>
</feature>
<dbReference type="GO" id="GO:0007131">
    <property type="term" value="P:reciprocal meiotic recombination"/>
    <property type="evidence" value="ECO:0007669"/>
    <property type="project" value="InterPro"/>
</dbReference>
<proteinExistence type="predicted"/>
<dbReference type="STRING" id="1447875.A0A2B7XHG1"/>